<dbReference type="InterPro" id="IPR013221">
    <property type="entry name" value="Mur_ligase_cen"/>
</dbReference>
<keyword evidence="3 7" id="KW-0963">Cytoplasm</keyword>
<evidence type="ECO:0000256" key="4">
    <source>
        <dbReference type="ARBA" id="ARBA00022598"/>
    </source>
</evidence>
<comment type="caution">
    <text evidence="11">The sequence shown here is derived from an EMBL/GenBank/DDBJ whole genome shotgun (WGS) entry which is preliminary data.</text>
</comment>
<keyword evidence="7 8" id="KW-0961">Cell wall biogenesis/degradation</keyword>
<dbReference type="PANTHER" id="PTHR43692:SF1">
    <property type="entry name" value="UDP-N-ACETYLMURAMOYLALANINE--D-GLUTAMATE LIGASE"/>
    <property type="match status" value="1"/>
</dbReference>
<evidence type="ECO:0000256" key="1">
    <source>
        <dbReference type="ARBA" id="ARBA00004496"/>
    </source>
</evidence>
<dbReference type="PANTHER" id="PTHR43692">
    <property type="entry name" value="UDP-N-ACETYLMURAMOYLALANINE--D-GLUTAMATE LIGASE"/>
    <property type="match status" value="1"/>
</dbReference>
<gene>
    <name evidence="7 11" type="primary">murD</name>
    <name evidence="11" type="ORF">BN873_150159</name>
</gene>
<dbReference type="UniPathway" id="UPA00219"/>
<dbReference type="GO" id="GO:0008764">
    <property type="term" value="F:UDP-N-acetylmuramoylalanine-D-glutamate ligase activity"/>
    <property type="evidence" value="ECO:0007669"/>
    <property type="project" value="UniProtKB-UniRule"/>
</dbReference>
<evidence type="ECO:0000256" key="8">
    <source>
        <dbReference type="RuleBase" id="RU003664"/>
    </source>
</evidence>
<sequence length="453" mass="46823">MLALDGITLVVGLGKSGVSALRALTALGATVAVADSRQDPPGLTTFRAEFPAVPCYLGPFDPALFADATRLLVSPGVAIATPAIATAAARGIPVWGDIELLARLSQVPVAAITGSNGKSTVTTLLGQMALQAGIHAAVGGNLGTPALDLWLSQERNRLTADPLRCYILELSSFQLETTTSLNARVATVLNISPDHMDRYATLEDYIAAKRRIFRGGGTMVVNADDPAVMAMVEPGRQVVRFSLSAPGTDDFGVRQLGGKPWLARGEEPWIAASELTISGDHNLANALAALAMGHALGLSRAAMLAALREFTGLAHRTALVLDQAGVRWFDDSKGTNVGATVAAVRGLPGPVVLIAGGDGKGQDFAPLRAALAGKARAVVLVGRDAPLIADALGDSVPIRWANDMDQAVAQAADCAKTGDSVLLSPACASFDMFSGYEERGAVFAAAVRRLAGC</sequence>
<protein>
    <recommendedName>
        <fullName evidence="7 8">UDP-N-acetylmuramoylalanine--D-glutamate ligase</fullName>
        <ecNumber evidence="7 8">6.3.2.9</ecNumber>
    </recommendedName>
    <alternativeName>
        <fullName evidence="7">D-glutamic acid-adding enzyme</fullName>
    </alternativeName>
    <alternativeName>
        <fullName evidence="7">UDP-N-acetylmuramoyl-L-alanyl-D-glutamate synthetase</fullName>
    </alternativeName>
</protein>
<dbReference type="Gene3D" id="3.40.1190.10">
    <property type="entry name" value="Mur-like, catalytic domain"/>
    <property type="match status" value="1"/>
</dbReference>
<dbReference type="NCBIfam" id="TIGR01087">
    <property type="entry name" value="murD"/>
    <property type="match status" value="1"/>
</dbReference>
<dbReference type="GO" id="GO:0009252">
    <property type="term" value="P:peptidoglycan biosynthetic process"/>
    <property type="evidence" value="ECO:0007669"/>
    <property type="project" value="UniProtKB-UniRule"/>
</dbReference>
<reference evidence="11" key="2">
    <citation type="submission" date="2014-03" db="EMBL/GenBank/DDBJ databases">
        <title>Candidatus Competibacter-lineage genomes retrieved from metagenomes reveal functional metabolic diversity.</title>
        <authorList>
            <person name="McIlroy S.J."/>
            <person name="Albertsen M."/>
            <person name="Andresen E.K."/>
            <person name="Saunders A.M."/>
            <person name="Kristiansen R."/>
            <person name="Stokholm-Bjerregaard M."/>
            <person name="Nielsen K.L."/>
            <person name="Nielsen P.H."/>
        </authorList>
    </citation>
    <scope>NUCLEOTIDE SEQUENCE</scope>
    <source>
        <strain evidence="11">Run_A_D11</strain>
    </source>
</reference>
<dbReference type="InterPro" id="IPR005762">
    <property type="entry name" value="MurD"/>
</dbReference>
<dbReference type="Pfam" id="PF21799">
    <property type="entry name" value="MurD-like_N"/>
    <property type="match status" value="1"/>
</dbReference>
<dbReference type="SUPFAM" id="SSF53244">
    <property type="entry name" value="MurD-like peptide ligases, peptide-binding domain"/>
    <property type="match status" value="1"/>
</dbReference>
<name>W6M1Q9_9GAMM</name>
<comment type="subcellular location">
    <subcellularLocation>
        <location evidence="1 7 8">Cytoplasm</location>
    </subcellularLocation>
</comment>
<dbReference type="HAMAP" id="MF_00639">
    <property type="entry name" value="MurD"/>
    <property type="match status" value="1"/>
</dbReference>
<comment type="catalytic activity">
    <reaction evidence="7 8">
        <text>UDP-N-acetyl-alpha-D-muramoyl-L-alanine + D-glutamate + ATP = UDP-N-acetyl-alpha-D-muramoyl-L-alanyl-D-glutamate + ADP + phosphate + H(+)</text>
        <dbReference type="Rhea" id="RHEA:16429"/>
        <dbReference type="ChEBI" id="CHEBI:15378"/>
        <dbReference type="ChEBI" id="CHEBI:29986"/>
        <dbReference type="ChEBI" id="CHEBI:30616"/>
        <dbReference type="ChEBI" id="CHEBI:43474"/>
        <dbReference type="ChEBI" id="CHEBI:83898"/>
        <dbReference type="ChEBI" id="CHEBI:83900"/>
        <dbReference type="ChEBI" id="CHEBI:456216"/>
        <dbReference type="EC" id="6.3.2.9"/>
    </reaction>
</comment>
<dbReference type="AlphaFoldDB" id="W6M1Q9"/>
<evidence type="ECO:0000256" key="3">
    <source>
        <dbReference type="ARBA" id="ARBA00022490"/>
    </source>
</evidence>
<dbReference type="GO" id="GO:0005737">
    <property type="term" value="C:cytoplasm"/>
    <property type="evidence" value="ECO:0007669"/>
    <property type="project" value="UniProtKB-SubCell"/>
</dbReference>
<evidence type="ECO:0000256" key="5">
    <source>
        <dbReference type="ARBA" id="ARBA00022741"/>
    </source>
</evidence>
<dbReference type="Proteomes" id="UP000035760">
    <property type="component" value="Unassembled WGS sequence"/>
</dbReference>
<dbReference type="EMBL" id="CBTJ020000020">
    <property type="protein sequence ID" value="CDI01371.1"/>
    <property type="molecule type" value="Genomic_DNA"/>
</dbReference>
<dbReference type="GO" id="GO:0008360">
    <property type="term" value="P:regulation of cell shape"/>
    <property type="evidence" value="ECO:0007669"/>
    <property type="project" value="UniProtKB-KW"/>
</dbReference>
<dbReference type="GO" id="GO:0071555">
    <property type="term" value="P:cell wall organization"/>
    <property type="evidence" value="ECO:0007669"/>
    <property type="project" value="UniProtKB-KW"/>
</dbReference>
<dbReference type="InterPro" id="IPR004101">
    <property type="entry name" value="Mur_ligase_C"/>
</dbReference>
<feature type="domain" description="Mur ligase central" evidence="10">
    <location>
        <begin position="112"/>
        <end position="292"/>
    </location>
</feature>
<evidence type="ECO:0000259" key="9">
    <source>
        <dbReference type="Pfam" id="PF02875"/>
    </source>
</evidence>
<dbReference type="GO" id="GO:0051301">
    <property type="term" value="P:cell division"/>
    <property type="evidence" value="ECO:0007669"/>
    <property type="project" value="UniProtKB-KW"/>
</dbReference>
<evidence type="ECO:0000256" key="6">
    <source>
        <dbReference type="ARBA" id="ARBA00022840"/>
    </source>
</evidence>
<dbReference type="RefSeq" id="WP_048670473.1">
    <property type="nucleotide sequence ID" value="NZ_CBTJ020000020.1"/>
</dbReference>
<evidence type="ECO:0000259" key="10">
    <source>
        <dbReference type="Pfam" id="PF08245"/>
    </source>
</evidence>
<comment type="function">
    <text evidence="7 8">Cell wall formation. Catalyzes the addition of glutamate to the nucleotide precursor UDP-N-acetylmuramoyl-L-alanine (UMA).</text>
</comment>
<feature type="binding site" evidence="7">
    <location>
        <begin position="114"/>
        <end position="120"/>
    </location>
    <ligand>
        <name>ATP</name>
        <dbReference type="ChEBI" id="CHEBI:30616"/>
    </ligand>
</feature>
<keyword evidence="12" id="KW-1185">Reference proteome</keyword>
<dbReference type="OrthoDB" id="9809796at2"/>
<dbReference type="Gene3D" id="3.90.190.20">
    <property type="entry name" value="Mur ligase, C-terminal domain"/>
    <property type="match status" value="1"/>
</dbReference>
<dbReference type="STRING" id="1400863.BN873_150159"/>
<comment type="pathway">
    <text evidence="2 7 8">Cell wall biogenesis; peptidoglycan biosynthesis.</text>
</comment>
<keyword evidence="7 8" id="KW-0132">Cell division</keyword>
<dbReference type="Gene3D" id="3.40.50.720">
    <property type="entry name" value="NAD(P)-binding Rossmann-like Domain"/>
    <property type="match status" value="1"/>
</dbReference>
<comment type="similarity">
    <text evidence="7">Belongs to the MurCDEF family.</text>
</comment>
<evidence type="ECO:0000256" key="2">
    <source>
        <dbReference type="ARBA" id="ARBA00004752"/>
    </source>
</evidence>
<dbReference type="GO" id="GO:0005524">
    <property type="term" value="F:ATP binding"/>
    <property type="evidence" value="ECO:0007669"/>
    <property type="project" value="UniProtKB-UniRule"/>
</dbReference>
<dbReference type="Pfam" id="PF02875">
    <property type="entry name" value="Mur_ligase_C"/>
    <property type="match status" value="1"/>
</dbReference>
<evidence type="ECO:0000313" key="11">
    <source>
        <dbReference type="EMBL" id="CDI01371.1"/>
    </source>
</evidence>
<feature type="domain" description="Mur ligase C-terminal" evidence="9">
    <location>
        <begin position="315"/>
        <end position="427"/>
    </location>
</feature>
<keyword evidence="4 7" id="KW-0436">Ligase</keyword>
<keyword evidence="7 8" id="KW-0131">Cell cycle</keyword>
<reference evidence="11" key="1">
    <citation type="submission" date="2013-07" db="EMBL/GenBank/DDBJ databases">
        <authorList>
            <person name="McIlroy S."/>
        </authorList>
    </citation>
    <scope>NUCLEOTIDE SEQUENCE [LARGE SCALE GENOMIC DNA]</scope>
    <source>
        <strain evidence="11">Run_A_D11</strain>
    </source>
</reference>
<dbReference type="SUPFAM" id="SSF51984">
    <property type="entry name" value="MurCD N-terminal domain"/>
    <property type="match status" value="1"/>
</dbReference>
<keyword evidence="6 7" id="KW-0067">ATP-binding</keyword>
<dbReference type="InterPro" id="IPR036565">
    <property type="entry name" value="Mur-like_cat_sf"/>
</dbReference>
<keyword evidence="5 7" id="KW-0547">Nucleotide-binding</keyword>
<dbReference type="EC" id="6.3.2.9" evidence="7 8"/>
<evidence type="ECO:0000313" key="12">
    <source>
        <dbReference type="Proteomes" id="UP000035760"/>
    </source>
</evidence>
<organism evidence="11 12">
    <name type="scientific">Candidatus Competibacter denitrificans Run_A_D11</name>
    <dbReference type="NCBI Taxonomy" id="1400863"/>
    <lineage>
        <taxon>Bacteria</taxon>
        <taxon>Pseudomonadati</taxon>
        <taxon>Pseudomonadota</taxon>
        <taxon>Gammaproteobacteria</taxon>
        <taxon>Candidatus Competibacteraceae</taxon>
        <taxon>Candidatus Competibacter</taxon>
    </lineage>
</organism>
<evidence type="ECO:0000256" key="7">
    <source>
        <dbReference type="HAMAP-Rule" id="MF_00639"/>
    </source>
</evidence>
<dbReference type="InterPro" id="IPR036615">
    <property type="entry name" value="Mur_ligase_C_dom_sf"/>
</dbReference>
<keyword evidence="7 8" id="KW-0573">Peptidoglycan synthesis</keyword>
<dbReference type="SUPFAM" id="SSF53623">
    <property type="entry name" value="MurD-like peptide ligases, catalytic domain"/>
    <property type="match status" value="1"/>
</dbReference>
<accession>W6M1Q9</accession>
<keyword evidence="7 8" id="KW-0133">Cell shape</keyword>
<proteinExistence type="inferred from homology"/>
<dbReference type="Pfam" id="PF08245">
    <property type="entry name" value="Mur_ligase_M"/>
    <property type="match status" value="1"/>
</dbReference>